<evidence type="ECO:0000256" key="1">
    <source>
        <dbReference type="ARBA" id="ARBA00007387"/>
    </source>
</evidence>
<dbReference type="InterPro" id="IPR008547">
    <property type="entry name" value="DUF829_TMEM53"/>
</dbReference>
<sequence length="280" mass="31670">MARPGAELATTVAKPLSDFQKIGYNTYIWTPSTYDPARGPLILLFSWNAGAAKHIAKYTFSYQKLFPSSRILLIRCYTPDMFKSEATYRDRLTPAMDTVKEHITNGGHVLTHSFSNGGGNQLVEFSKAWVKRESTVLPMRALVLDSSPGKGGWIRSHAAIVASMPKGFFWQLFGGAITHLMLAMIFVFNVVTMRENKMIVMCREMNDPRYFDLRTPRVYIYSKADLMVAHDEVEEHASDSAAKGWVVTKVRFESSAHAGHVREDEQKYWNAIRGAYDKQS</sequence>
<evidence type="ECO:0000256" key="7">
    <source>
        <dbReference type="SAM" id="Phobius"/>
    </source>
</evidence>
<protein>
    <submittedName>
        <fullName evidence="8">Indole-diterpene biosynthesis protein-like protein PaxU</fullName>
    </submittedName>
</protein>
<evidence type="ECO:0000313" key="8">
    <source>
        <dbReference type="EMBL" id="KAF2015246.1"/>
    </source>
</evidence>
<accession>A0A6A5XQS1</accession>
<dbReference type="RefSeq" id="XP_033383585.1">
    <property type="nucleotide sequence ID" value="XM_033527755.1"/>
</dbReference>
<dbReference type="PANTHER" id="PTHR12265:SF30">
    <property type="entry name" value="TRANSMEMBRANE PROTEIN 53"/>
    <property type="match status" value="1"/>
</dbReference>
<proteinExistence type="inferred from homology"/>
<dbReference type="GeneID" id="54285152"/>
<dbReference type="PANTHER" id="PTHR12265">
    <property type="entry name" value="TRANSMEMBRANE PROTEIN 53"/>
    <property type="match status" value="1"/>
</dbReference>
<comment type="subcellular location">
    <subcellularLocation>
        <location evidence="6">Nucleus outer membrane</location>
        <topology evidence="6">Single-pass membrane protein</topology>
    </subcellularLocation>
</comment>
<keyword evidence="9" id="KW-1185">Reference proteome</keyword>
<evidence type="ECO:0000256" key="6">
    <source>
        <dbReference type="ARBA" id="ARBA00034303"/>
    </source>
</evidence>
<keyword evidence="3 7" id="KW-1133">Transmembrane helix</keyword>
<dbReference type="InterPro" id="IPR029058">
    <property type="entry name" value="AB_hydrolase_fold"/>
</dbReference>
<gene>
    <name evidence="8" type="ORF">BU24DRAFT_421555</name>
</gene>
<dbReference type="OrthoDB" id="77878at2759"/>
<keyword evidence="2 7" id="KW-0812">Transmembrane</keyword>
<reference evidence="8" key="1">
    <citation type="journal article" date="2020" name="Stud. Mycol.">
        <title>101 Dothideomycetes genomes: a test case for predicting lifestyles and emergence of pathogens.</title>
        <authorList>
            <person name="Haridas S."/>
            <person name="Albert R."/>
            <person name="Binder M."/>
            <person name="Bloem J."/>
            <person name="Labutti K."/>
            <person name="Salamov A."/>
            <person name="Andreopoulos B."/>
            <person name="Baker S."/>
            <person name="Barry K."/>
            <person name="Bills G."/>
            <person name="Bluhm B."/>
            <person name="Cannon C."/>
            <person name="Castanera R."/>
            <person name="Culley D."/>
            <person name="Daum C."/>
            <person name="Ezra D."/>
            <person name="Gonzalez J."/>
            <person name="Henrissat B."/>
            <person name="Kuo A."/>
            <person name="Liang C."/>
            <person name="Lipzen A."/>
            <person name="Lutzoni F."/>
            <person name="Magnuson J."/>
            <person name="Mondo S."/>
            <person name="Nolan M."/>
            <person name="Ohm R."/>
            <person name="Pangilinan J."/>
            <person name="Park H.-J."/>
            <person name="Ramirez L."/>
            <person name="Alfaro M."/>
            <person name="Sun H."/>
            <person name="Tritt A."/>
            <person name="Yoshinaga Y."/>
            <person name="Zwiers L.-H."/>
            <person name="Turgeon B."/>
            <person name="Goodwin S."/>
            <person name="Spatafora J."/>
            <person name="Crous P."/>
            <person name="Grigoriev I."/>
        </authorList>
    </citation>
    <scope>NUCLEOTIDE SEQUENCE</scope>
    <source>
        <strain evidence="8">CBS 175.79</strain>
    </source>
</reference>
<organism evidence="8 9">
    <name type="scientific">Aaosphaeria arxii CBS 175.79</name>
    <dbReference type="NCBI Taxonomy" id="1450172"/>
    <lineage>
        <taxon>Eukaryota</taxon>
        <taxon>Fungi</taxon>
        <taxon>Dikarya</taxon>
        <taxon>Ascomycota</taxon>
        <taxon>Pezizomycotina</taxon>
        <taxon>Dothideomycetes</taxon>
        <taxon>Pleosporomycetidae</taxon>
        <taxon>Pleosporales</taxon>
        <taxon>Pleosporales incertae sedis</taxon>
        <taxon>Aaosphaeria</taxon>
    </lineage>
</organism>
<evidence type="ECO:0000256" key="2">
    <source>
        <dbReference type="ARBA" id="ARBA00022692"/>
    </source>
</evidence>
<dbReference type="GO" id="GO:0005640">
    <property type="term" value="C:nuclear outer membrane"/>
    <property type="evidence" value="ECO:0007669"/>
    <property type="project" value="UniProtKB-SubCell"/>
</dbReference>
<evidence type="ECO:0000256" key="4">
    <source>
        <dbReference type="ARBA" id="ARBA00023136"/>
    </source>
</evidence>
<dbReference type="EMBL" id="ML978069">
    <property type="protein sequence ID" value="KAF2015246.1"/>
    <property type="molecule type" value="Genomic_DNA"/>
</dbReference>
<dbReference type="Proteomes" id="UP000799778">
    <property type="component" value="Unassembled WGS sequence"/>
</dbReference>
<comment type="similarity">
    <text evidence="1">Belongs to the TMEM53 family.</text>
</comment>
<evidence type="ECO:0000256" key="3">
    <source>
        <dbReference type="ARBA" id="ARBA00022989"/>
    </source>
</evidence>
<evidence type="ECO:0000256" key="5">
    <source>
        <dbReference type="ARBA" id="ARBA00023242"/>
    </source>
</evidence>
<keyword evidence="5" id="KW-0539">Nucleus</keyword>
<dbReference type="Pfam" id="PF05705">
    <property type="entry name" value="DUF829"/>
    <property type="match status" value="1"/>
</dbReference>
<dbReference type="SUPFAM" id="SSF53474">
    <property type="entry name" value="alpha/beta-Hydrolases"/>
    <property type="match status" value="1"/>
</dbReference>
<name>A0A6A5XQS1_9PLEO</name>
<evidence type="ECO:0000313" key="9">
    <source>
        <dbReference type="Proteomes" id="UP000799778"/>
    </source>
</evidence>
<feature type="transmembrane region" description="Helical" evidence="7">
    <location>
        <begin position="168"/>
        <end position="191"/>
    </location>
</feature>
<keyword evidence="4 7" id="KW-0472">Membrane</keyword>
<dbReference type="AlphaFoldDB" id="A0A6A5XQS1"/>